<evidence type="ECO:0000256" key="1">
    <source>
        <dbReference type="SAM" id="MobiDB-lite"/>
    </source>
</evidence>
<evidence type="ECO:0000313" key="2">
    <source>
        <dbReference type="EMBL" id="KAK9805670.1"/>
    </source>
</evidence>
<dbReference type="Proteomes" id="UP001489004">
    <property type="component" value="Unassembled WGS sequence"/>
</dbReference>
<feature type="compositionally biased region" description="Low complexity" evidence="1">
    <location>
        <begin position="265"/>
        <end position="277"/>
    </location>
</feature>
<accession>A0AAW1PBF2</accession>
<gene>
    <name evidence="2" type="ORF">WJX72_011115</name>
</gene>
<evidence type="ECO:0000313" key="3">
    <source>
        <dbReference type="Proteomes" id="UP001489004"/>
    </source>
</evidence>
<comment type="caution">
    <text evidence="2">The sequence shown here is derived from an EMBL/GenBank/DDBJ whole genome shotgun (WGS) entry which is preliminary data.</text>
</comment>
<dbReference type="AlphaFoldDB" id="A0AAW1PBF2"/>
<protein>
    <submittedName>
        <fullName evidence="2">Uncharacterized protein</fullName>
    </submittedName>
</protein>
<dbReference type="PANTHER" id="PTHR36058">
    <property type="entry name" value="NUCLEOPHOSMIN"/>
    <property type="match status" value="1"/>
</dbReference>
<dbReference type="EMBL" id="JALJOR010000015">
    <property type="protein sequence ID" value="KAK9805670.1"/>
    <property type="molecule type" value="Genomic_DNA"/>
</dbReference>
<organism evidence="2 3">
    <name type="scientific">[Myrmecia] bisecta</name>
    <dbReference type="NCBI Taxonomy" id="41462"/>
    <lineage>
        <taxon>Eukaryota</taxon>
        <taxon>Viridiplantae</taxon>
        <taxon>Chlorophyta</taxon>
        <taxon>core chlorophytes</taxon>
        <taxon>Trebouxiophyceae</taxon>
        <taxon>Trebouxiales</taxon>
        <taxon>Trebouxiaceae</taxon>
        <taxon>Myrmecia</taxon>
    </lineage>
</organism>
<feature type="region of interest" description="Disordered" evidence="1">
    <location>
        <begin position="196"/>
        <end position="301"/>
    </location>
</feature>
<feature type="compositionally biased region" description="Polar residues" evidence="1">
    <location>
        <begin position="291"/>
        <end position="301"/>
    </location>
</feature>
<reference evidence="2 3" key="1">
    <citation type="journal article" date="2024" name="Nat. Commun.">
        <title>Phylogenomics reveals the evolutionary origins of lichenization in chlorophyte algae.</title>
        <authorList>
            <person name="Puginier C."/>
            <person name="Libourel C."/>
            <person name="Otte J."/>
            <person name="Skaloud P."/>
            <person name="Haon M."/>
            <person name="Grisel S."/>
            <person name="Petersen M."/>
            <person name="Berrin J.G."/>
            <person name="Delaux P.M."/>
            <person name="Dal Grande F."/>
            <person name="Keller J."/>
        </authorList>
    </citation>
    <scope>NUCLEOTIDE SEQUENCE [LARGE SCALE GENOMIC DNA]</scope>
    <source>
        <strain evidence="2 3">SAG 2043</strain>
    </source>
</reference>
<dbReference type="PANTHER" id="PTHR36058:SF1">
    <property type="entry name" value="NUCLEOPHOSMIN"/>
    <property type="match status" value="1"/>
</dbReference>
<proteinExistence type="predicted"/>
<sequence length="301" mass="32675">MGFGDSRKPPAAAVKSDIKYINCQVCELLAKNAYRQVKAARDALKPGKKLAEMDIIEWIEKISDPAKDEGEWVAKVDLVEKGDTLKVVEMEELGDCGTECKTVQRAAVDIIGDSDTDIAEALWKGKMNRAQFTNWLCHDLTSACKQKAPKLPKDRPAGPAFKVLDAQEAQLQKMMASMKESGMGGQIYDRESAMRKYMGGNGDEDEYDEDDMPPMDFGSQQAAPQRKEEGAGPREGVQDTLTKVADVAQAAMDKTKEGLGKAQESLASAWSSVSSGANGLLSKWGKGADEQQAQDSTGTEL</sequence>
<keyword evidence="3" id="KW-1185">Reference proteome</keyword>
<name>A0AAW1PBF2_9CHLO</name>
<feature type="compositionally biased region" description="Acidic residues" evidence="1">
    <location>
        <begin position="202"/>
        <end position="213"/>
    </location>
</feature>